<evidence type="ECO:0000313" key="5">
    <source>
        <dbReference type="Proteomes" id="UP000779507"/>
    </source>
</evidence>
<dbReference type="RefSeq" id="WP_173812149.1">
    <property type="nucleotide sequence ID" value="NZ_JABSNP010000033.1"/>
</dbReference>
<dbReference type="Pfam" id="PF01522">
    <property type="entry name" value="Polysacc_deac_1"/>
    <property type="match status" value="1"/>
</dbReference>
<evidence type="ECO:0000259" key="3">
    <source>
        <dbReference type="PROSITE" id="PS51677"/>
    </source>
</evidence>
<dbReference type="SUPFAM" id="SSF88713">
    <property type="entry name" value="Glycoside hydrolase/deacetylase"/>
    <property type="match status" value="1"/>
</dbReference>
<sequence>MRWFQGALLTRPPRLLHRLLPGAEWRAPAAGPDGRPRLYLTFDDGPVPEETPWVLAQLARYQARATFFCVGDNLARHPAIARAALAAGHRLANHTHHHRSAWQTPRAEYLADVARCQQALSLLAVGSQPLAVGSAAKSPKLTANSQQLIANTNQQLIANEKPLFRPPYGRLTWPLLRALRAEYRVVLWSVLTRDYDPRLPPKDCLRLTLATARAGDILVFHDSRKASARLRYVLPNVLAYFARRGFEFAAL</sequence>
<keyword evidence="1" id="KW-0479">Metal-binding</keyword>
<dbReference type="InterPro" id="IPR050248">
    <property type="entry name" value="Polysacc_deacetylase_ArnD"/>
</dbReference>
<feature type="domain" description="NodB homology" evidence="3">
    <location>
        <begin position="36"/>
        <end position="249"/>
    </location>
</feature>
<evidence type="ECO:0000256" key="2">
    <source>
        <dbReference type="ARBA" id="ARBA00022801"/>
    </source>
</evidence>
<gene>
    <name evidence="4" type="ORF">HNP98_004250</name>
</gene>
<name>A0ABX2FW03_9BACT</name>
<keyword evidence="2" id="KW-0378">Hydrolase</keyword>
<dbReference type="PANTHER" id="PTHR10587">
    <property type="entry name" value="GLYCOSYL TRANSFERASE-RELATED"/>
    <property type="match status" value="1"/>
</dbReference>
<dbReference type="EMBL" id="JABSNP010000033">
    <property type="protein sequence ID" value="NRT21403.1"/>
    <property type="molecule type" value="Genomic_DNA"/>
</dbReference>
<dbReference type="InterPro" id="IPR011330">
    <property type="entry name" value="Glyco_hydro/deAcase_b/a-brl"/>
</dbReference>
<dbReference type="PROSITE" id="PS51677">
    <property type="entry name" value="NODB"/>
    <property type="match status" value="1"/>
</dbReference>
<protein>
    <submittedName>
        <fullName evidence="4">Peptidoglycan/xylan/chitin deacetylase (PgdA/CDA1 family)</fullName>
    </submittedName>
</protein>
<dbReference type="Proteomes" id="UP000779507">
    <property type="component" value="Unassembled WGS sequence"/>
</dbReference>
<reference evidence="4 5" key="1">
    <citation type="submission" date="2020-05" db="EMBL/GenBank/DDBJ databases">
        <title>Genomic Encyclopedia of Type Strains, Phase IV (KMG-V): Genome sequencing to study the core and pangenomes of soil and plant-associated prokaryotes.</title>
        <authorList>
            <person name="Whitman W."/>
        </authorList>
    </citation>
    <scope>NUCLEOTIDE SEQUENCE [LARGE SCALE GENOMIC DNA]</scope>
    <source>
        <strain evidence="4 5">9A</strain>
    </source>
</reference>
<keyword evidence="5" id="KW-1185">Reference proteome</keyword>
<dbReference type="InterPro" id="IPR002509">
    <property type="entry name" value="NODB_dom"/>
</dbReference>
<comment type="caution">
    <text evidence="4">The sequence shown here is derived from an EMBL/GenBank/DDBJ whole genome shotgun (WGS) entry which is preliminary data.</text>
</comment>
<organism evidence="4 5">
    <name type="scientific">Hymenobacter caeli</name>
    <dbReference type="NCBI Taxonomy" id="2735894"/>
    <lineage>
        <taxon>Bacteria</taxon>
        <taxon>Pseudomonadati</taxon>
        <taxon>Bacteroidota</taxon>
        <taxon>Cytophagia</taxon>
        <taxon>Cytophagales</taxon>
        <taxon>Hymenobacteraceae</taxon>
        <taxon>Hymenobacter</taxon>
    </lineage>
</organism>
<dbReference type="PANTHER" id="PTHR10587:SF133">
    <property type="entry name" value="CHITIN DEACETYLASE 1-RELATED"/>
    <property type="match status" value="1"/>
</dbReference>
<dbReference type="Gene3D" id="3.20.20.370">
    <property type="entry name" value="Glycoside hydrolase/deacetylase"/>
    <property type="match status" value="1"/>
</dbReference>
<proteinExistence type="predicted"/>
<evidence type="ECO:0000256" key="1">
    <source>
        <dbReference type="ARBA" id="ARBA00022723"/>
    </source>
</evidence>
<accession>A0ABX2FW03</accession>
<evidence type="ECO:0000313" key="4">
    <source>
        <dbReference type="EMBL" id="NRT21403.1"/>
    </source>
</evidence>